<dbReference type="Pfam" id="PF02847">
    <property type="entry name" value="MA3"/>
    <property type="match status" value="3"/>
</dbReference>
<proteinExistence type="inferred from homology"/>
<evidence type="ECO:0000256" key="3">
    <source>
        <dbReference type="ARBA" id="ARBA00022490"/>
    </source>
</evidence>
<dbReference type="PANTHER" id="PTHR12626">
    <property type="entry name" value="PROGRAMMED CELL DEATH 4"/>
    <property type="match status" value="1"/>
</dbReference>
<dbReference type="GO" id="GO:0045892">
    <property type="term" value="P:negative regulation of DNA-templated transcription"/>
    <property type="evidence" value="ECO:0007669"/>
    <property type="project" value="InterPro"/>
</dbReference>
<comment type="caution">
    <text evidence="8">The sequence shown here is derived from an EMBL/GenBank/DDBJ whole genome shotgun (WGS) entry which is preliminary data.</text>
</comment>
<sequence>MPPAPKAVRTAGGSHKASWSKKVLLSEDPGAAALDSNDPNYDEILDGEYNLDIYECGTTFRTVRQRAPSYATGHVNIEEAKLSLPEFQKKLSGILHDYFASKDATAAVDEIKDLDCSMYHDELVYRTIKIALDHEESCQGLASSLLTLLYSAHVVTQSQNQRAFEKLIEVWEDLSIDVPNAPEQILKFLDCALCDGIVADNFVTRLPENLLRKIRDADASEFIDVYEQLDELKKFKEHAKAILVDYFASHGGGGAEEVGQSLLALEKPGMHHEFVRSALQLSFDRDVRTRAEVIQLLADLRDKRVLTDDDLSLGFGRMLGSLEDFTLDCPGAPDMLSGLIVQAVVEELLPPAFLKNSLRLRTGNDVGINCVRHAISVLDSERVWRQRHERHGRFNLAGSPCSADDDDLANKNKVEFAALEEEGIRKWKQELRNAIIEYFCSADGDEFCRLAAEWDMSSEQAAIIVKYILIMAMERTGEQCLMAVDLLCHCVLVREELSKDDIVNGFKLIMSNISDVKLDIPDAVDMLRAFRRLCIKRGILERTAPEVADADDDAGEAAEQQQQQDDDQDQSNIKAAKLAIAAGFSSSPCTDLSSTCSSSSSSSLEDHKQVLLEHEDDPLVDQLAVEAWAFARPFYQLVATGPPLFTKSPDPNCIPEWLVESPQKLAIQGGRLLTCDLVHDRILSTSILAPYTDTRVYATVSKPLGLCADTVGGGVFCTLMDEDNVCLLDPGDVEPYAVVGPGVDPDSEEHDLTEPRAVQMSNRGTVLWVCDSGNHRLLRVDRSTFTVTSVCEDIGLRWPEDICICADSSVAVADTDNDRVQEVLGPSSGPIQLRGPGAVASDPVRKVLYVGDSYNGRIVCCPYEEECDEVTHDMPSAVAVTDDGRGFNGQFKKLYRGNVMSQLRKYKMGKIDLDQLEVRSSVPKADLMKVVSLDGEELAHAVELMLAEVNERNRSARRAHNREAHDAEVDGILEYCEDRLPASVSVRRVEESERAPIDWSRLPKHLMPEMMNISLYYHLKRGDYEGAALRINHGKRKRAQIEHMVSLLRSQVRFPGSESPRVKIVDLGGGRGDLALTIAHEFPTSDVTVLDIKEISVKQALYRAEKLGLSHRVHGTVCDLSQYDVSALGFDVAVGLHCCAGLSDVAIDLCERNARHRPTTLIACTCCFGKMKQWFGPEGGFCYPRTPSP</sequence>
<dbReference type="SMART" id="SM00544">
    <property type="entry name" value="MA3"/>
    <property type="match status" value="3"/>
</dbReference>
<dbReference type="PROSITE" id="PS51366">
    <property type="entry name" value="MI"/>
    <property type="match status" value="3"/>
</dbReference>
<evidence type="ECO:0000256" key="4">
    <source>
        <dbReference type="ARBA" id="ARBA00022737"/>
    </source>
</evidence>
<dbReference type="Pfam" id="PF13679">
    <property type="entry name" value="Methyltransf_32"/>
    <property type="match status" value="1"/>
</dbReference>
<dbReference type="Gene3D" id="3.40.50.150">
    <property type="entry name" value="Vaccinia Virus protein VP39"/>
    <property type="match status" value="1"/>
</dbReference>
<dbReference type="EMBL" id="JABANP010000125">
    <property type="protein sequence ID" value="KAF4689424.1"/>
    <property type="molecule type" value="Genomic_DNA"/>
</dbReference>
<evidence type="ECO:0000256" key="2">
    <source>
        <dbReference type="ARBA" id="ARBA00005497"/>
    </source>
</evidence>
<accession>A0A7J6NZV7</accession>
<dbReference type="GO" id="GO:0005737">
    <property type="term" value="C:cytoplasm"/>
    <property type="evidence" value="ECO:0007669"/>
    <property type="project" value="UniProtKB-SubCell"/>
</dbReference>
<keyword evidence="3" id="KW-0963">Cytoplasm</keyword>
<keyword evidence="5" id="KW-0539">Nucleus</keyword>
<dbReference type="SUPFAM" id="SSF48371">
    <property type="entry name" value="ARM repeat"/>
    <property type="match status" value="3"/>
</dbReference>
<dbReference type="SUPFAM" id="SSF53335">
    <property type="entry name" value="S-adenosyl-L-methionine-dependent methyltransferases"/>
    <property type="match status" value="1"/>
</dbReference>
<protein>
    <submittedName>
        <fullName evidence="8">Programmed cell death protein 4</fullName>
    </submittedName>
</protein>
<evidence type="ECO:0000313" key="8">
    <source>
        <dbReference type="EMBL" id="KAF4689424.1"/>
    </source>
</evidence>
<dbReference type="InterPro" id="IPR029063">
    <property type="entry name" value="SAM-dependent_MTases_sf"/>
</dbReference>
<dbReference type="Gene3D" id="1.25.40.180">
    <property type="match status" value="3"/>
</dbReference>
<name>A0A7J6NZV7_PEROL</name>
<keyword evidence="4" id="KW-0677">Repeat</keyword>
<dbReference type="InterPro" id="IPR025714">
    <property type="entry name" value="Methyltranfer_dom"/>
</dbReference>
<feature type="domain" description="MI" evidence="7">
    <location>
        <begin position="426"/>
        <end position="550"/>
    </location>
</feature>
<dbReference type="OrthoDB" id="414546at2759"/>
<dbReference type="PANTHER" id="PTHR12626:SF0">
    <property type="entry name" value="PROGRAMMED CELL DEATH PROTEIN 4"/>
    <property type="match status" value="1"/>
</dbReference>
<comment type="subcellular location">
    <subcellularLocation>
        <location evidence="1">Cytoplasm</location>
    </subcellularLocation>
</comment>
<evidence type="ECO:0000256" key="6">
    <source>
        <dbReference type="SAM" id="MobiDB-lite"/>
    </source>
</evidence>
<feature type="domain" description="MI" evidence="7">
    <location>
        <begin position="234"/>
        <end position="359"/>
    </location>
</feature>
<dbReference type="InterPro" id="IPR003891">
    <property type="entry name" value="Initiation_fac_eIF4g_MI"/>
</dbReference>
<feature type="region of interest" description="Disordered" evidence="6">
    <location>
        <begin position="546"/>
        <end position="571"/>
    </location>
</feature>
<reference evidence="8 9" key="1">
    <citation type="submission" date="2020-04" db="EMBL/GenBank/DDBJ databases">
        <title>Perkinsus olseni comparative genomics.</title>
        <authorList>
            <person name="Bogema D.R."/>
        </authorList>
    </citation>
    <scope>NUCLEOTIDE SEQUENCE [LARGE SCALE GENOMIC DNA]</scope>
    <source>
        <strain evidence="8">00978-12</strain>
    </source>
</reference>
<evidence type="ECO:0000256" key="5">
    <source>
        <dbReference type="ARBA" id="ARBA00023242"/>
    </source>
</evidence>
<dbReference type="InterPro" id="IPR039778">
    <property type="entry name" value="PDCD4"/>
</dbReference>
<dbReference type="SUPFAM" id="SSF101898">
    <property type="entry name" value="NHL repeat"/>
    <property type="match status" value="1"/>
</dbReference>
<dbReference type="Proteomes" id="UP000541610">
    <property type="component" value="Unassembled WGS sequence"/>
</dbReference>
<evidence type="ECO:0000259" key="7">
    <source>
        <dbReference type="PROSITE" id="PS51366"/>
    </source>
</evidence>
<comment type="similarity">
    <text evidence="2">Belongs to the PDCD4 family.</text>
</comment>
<dbReference type="Gene3D" id="2.120.10.30">
    <property type="entry name" value="TolB, C-terminal domain"/>
    <property type="match status" value="1"/>
</dbReference>
<dbReference type="AlphaFoldDB" id="A0A7J6NZV7"/>
<evidence type="ECO:0000313" key="9">
    <source>
        <dbReference type="Proteomes" id="UP000541610"/>
    </source>
</evidence>
<gene>
    <name evidence="8" type="primary">PDCD4</name>
    <name evidence="8" type="ORF">FOZ60_001674</name>
</gene>
<organism evidence="8 9">
    <name type="scientific">Perkinsus olseni</name>
    <name type="common">Perkinsus atlanticus</name>
    <dbReference type="NCBI Taxonomy" id="32597"/>
    <lineage>
        <taxon>Eukaryota</taxon>
        <taxon>Sar</taxon>
        <taxon>Alveolata</taxon>
        <taxon>Perkinsozoa</taxon>
        <taxon>Perkinsea</taxon>
        <taxon>Perkinsida</taxon>
        <taxon>Perkinsidae</taxon>
        <taxon>Perkinsus</taxon>
    </lineage>
</organism>
<feature type="domain" description="MI" evidence="7">
    <location>
        <begin position="86"/>
        <end position="208"/>
    </location>
</feature>
<evidence type="ECO:0000256" key="1">
    <source>
        <dbReference type="ARBA" id="ARBA00004496"/>
    </source>
</evidence>
<dbReference type="InterPro" id="IPR016024">
    <property type="entry name" value="ARM-type_fold"/>
</dbReference>
<dbReference type="InterPro" id="IPR011042">
    <property type="entry name" value="6-blade_b-propeller_TolB-like"/>
</dbReference>